<name>A0AAE6Y421_STRAT</name>
<protein>
    <submittedName>
        <fullName evidence="4">ATP-binding protein</fullName>
    </submittedName>
</protein>
<sequence>MNGETKTVRRTPASGVGVGVVETAVELDGADGSIARARALTADFLTAAPRGGGQGSGGAVPARTVDLARLVVSELVTNALRHAPGPVLLRLRLAASAVEITVRDGDPALPRPCAPDPTRIGRHGLEIVRAVADEFHAVRETAGKRVVVRLRL</sequence>
<accession>A0AAE6Y421</accession>
<evidence type="ECO:0000256" key="1">
    <source>
        <dbReference type="ARBA" id="ARBA00022527"/>
    </source>
</evidence>
<feature type="domain" description="Histidine kinase/HSP90-like ATPase" evidence="2">
    <location>
        <begin position="60"/>
        <end position="149"/>
    </location>
</feature>
<dbReference type="Gene3D" id="3.30.565.10">
    <property type="entry name" value="Histidine kinase-like ATPase, C-terminal domain"/>
    <property type="match status" value="1"/>
</dbReference>
<dbReference type="InterPro" id="IPR036890">
    <property type="entry name" value="HATPase_C_sf"/>
</dbReference>
<evidence type="ECO:0000313" key="4">
    <source>
        <dbReference type="EMBL" id="QIT42550.1"/>
    </source>
</evidence>
<keyword evidence="4" id="KW-0067">ATP-binding</keyword>
<dbReference type="Proteomes" id="UP000502504">
    <property type="component" value="Chromosome"/>
</dbReference>
<dbReference type="SUPFAM" id="SSF55874">
    <property type="entry name" value="ATPase domain of HSP90 chaperone/DNA topoisomerase II/histidine kinase"/>
    <property type="match status" value="1"/>
</dbReference>
<dbReference type="Pfam" id="PF13581">
    <property type="entry name" value="HATPase_c_2"/>
    <property type="match status" value="1"/>
</dbReference>
<reference evidence="3 5" key="1">
    <citation type="submission" date="2015-07" db="EMBL/GenBank/DDBJ databases">
        <title>Draft Genome Sequence of Streptomyces antibioticus, IMRU 3720 reveals insights in the evolution of actinomycin biosynthetic gene clusters in Streptomyces.</title>
        <authorList>
            <person name="Crnovcic I."/>
            <person name="Ruckert C."/>
            <person name="Kalinowksi J."/>
            <person name="Keller U."/>
        </authorList>
    </citation>
    <scope>NUCLEOTIDE SEQUENCE [LARGE SCALE GENOMIC DNA]</scope>
    <source>
        <strain evidence="3 5">DSM 41481</strain>
    </source>
</reference>
<dbReference type="GO" id="GO:0004674">
    <property type="term" value="F:protein serine/threonine kinase activity"/>
    <property type="evidence" value="ECO:0007669"/>
    <property type="project" value="UniProtKB-KW"/>
</dbReference>
<organism evidence="4 6">
    <name type="scientific">Streptomyces antibioticus</name>
    <dbReference type="NCBI Taxonomy" id="1890"/>
    <lineage>
        <taxon>Bacteria</taxon>
        <taxon>Bacillati</taxon>
        <taxon>Actinomycetota</taxon>
        <taxon>Actinomycetes</taxon>
        <taxon>Kitasatosporales</taxon>
        <taxon>Streptomycetaceae</taxon>
        <taxon>Streptomyces</taxon>
    </lineage>
</organism>
<reference evidence="4 6" key="2">
    <citation type="submission" date="2020-03" db="EMBL/GenBank/DDBJ databases">
        <title>Is there a link between lipid content and antibiotic production in Streptomyces?</title>
        <authorList>
            <person name="David M."/>
            <person name="Lejeune C."/>
            <person name="Abreu S."/>
            <person name="Thibessard A."/>
            <person name="Leblond P."/>
            <person name="Chaminade P."/>
            <person name="Virolle M.-J."/>
        </authorList>
    </citation>
    <scope>NUCLEOTIDE SEQUENCE [LARGE SCALE GENOMIC DNA]</scope>
    <source>
        <strain evidence="4 6">DSM 41481</strain>
    </source>
</reference>
<evidence type="ECO:0000313" key="3">
    <source>
        <dbReference type="EMBL" id="OOQ54906.1"/>
    </source>
</evidence>
<keyword evidence="1" id="KW-0418">Kinase</keyword>
<dbReference type="CDD" id="cd16936">
    <property type="entry name" value="HATPase_RsbW-like"/>
    <property type="match status" value="1"/>
</dbReference>
<dbReference type="Proteomes" id="UP000190306">
    <property type="component" value="Chromosome"/>
</dbReference>
<dbReference type="AlphaFoldDB" id="A0AAE6Y421"/>
<dbReference type="PANTHER" id="PTHR35526:SF3">
    <property type="entry name" value="ANTI-SIGMA-F FACTOR RSBW"/>
    <property type="match status" value="1"/>
</dbReference>
<gene>
    <name evidence="3" type="ORF">AFM16_02460</name>
    <name evidence="4" type="ORF">HCX60_02650</name>
</gene>
<proteinExistence type="predicted"/>
<evidence type="ECO:0000259" key="2">
    <source>
        <dbReference type="Pfam" id="PF13581"/>
    </source>
</evidence>
<dbReference type="RefSeq" id="WP_107419009.1">
    <property type="nucleotide sequence ID" value="NZ_CM007717.1"/>
</dbReference>
<evidence type="ECO:0000313" key="5">
    <source>
        <dbReference type="Proteomes" id="UP000190306"/>
    </source>
</evidence>
<dbReference type="GO" id="GO:0005524">
    <property type="term" value="F:ATP binding"/>
    <property type="evidence" value="ECO:0007669"/>
    <property type="project" value="UniProtKB-KW"/>
</dbReference>
<dbReference type="EMBL" id="CP050692">
    <property type="protein sequence ID" value="QIT42550.1"/>
    <property type="molecule type" value="Genomic_DNA"/>
</dbReference>
<dbReference type="PANTHER" id="PTHR35526">
    <property type="entry name" value="ANTI-SIGMA-F FACTOR RSBW-RELATED"/>
    <property type="match status" value="1"/>
</dbReference>
<evidence type="ECO:0000313" key="6">
    <source>
        <dbReference type="Proteomes" id="UP000502504"/>
    </source>
</evidence>
<keyword evidence="1" id="KW-0808">Transferase</keyword>
<keyword evidence="4" id="KW-0547">Nucleotide-binding</keyword>
<keyword evidence="1" id="KW-0723">Serine/threonine-protein kinase</keyword>
<dbReference type="InterPro" id="IPR050267">
    <property type="entry name" value="Anti-sigma-factor_SerPK"/>
</dbReference>
<keyword evidence="5" id="KW-1185">Reference proteome</keyword>
<dbReference type="EMBL" id="LHQL01000001">
    <property type="protein sequence ID" value="OOQ54906.1"/>
    <property type="molecule type" value="Genomic_DNA"/>
</dbReference>
<dbReference type="InterPro" id="IPR003594">
    <property type="entry name" value="HATPase_dom"/>
</dbReference>